<evidence type="ECO:0000313" key="2">
    <source>
        <dbReference type="EMBL" id="ABC28154.1"/>
    </source>
</evidence>
<dbReference type="SUPFAM" id="SSF55729">
    <property type="entry name" value="Acyl-CoA N-acyltransferases (Nat)"/>
    <property type="match status" value="1"/>
</dbReference>
<keyword evidence="2" id="KW-0012">Acyltransferase</keyword>
<dbReference type="InterPro" id="IPR016181">
    <property type="entry name" value="Acyl_CoA_acyltransferase"/>
</dbReference>
<dbReference type="Gene3D" id="3.40.630.30">
    <property type="match status" value="1"/>
</dbReference>
<name>Q2SMH0_HAHCH</name>
<dbReference type="KEGG" id="hch:HCH_01285"/>
<dbReference type="GO" id="GO:0016747">
    <property type="term" value="F:acyltransferase activity, transferring groups other than amino-acyl groups"/>
    <property type="evidence" value="ECO:0007669"/>
    <property type="project" value="InterPro"/>
</dbReference>
<dbReference type="EMBL" id="CP000155">
    <property type="protein sequence ID" value="ABC28154.1"/>
    <property type="molecule type" value="Genomic_DNA"/>
</dbReference>
<keyword evidence="2" id="KW-0808">Transferase</keyword>
<dbReference type="Proteomes" id="UP000000238">
    <property type="component" value="Chromosome"/>
</dbReference>
<feature type="domain" description="N-acetyltransferase" evidence="1">
    <location>
        <begin position="8"/>
        <end position="156"/>
    </location>
</feature>
<dbReference type="HOGENOM" id="CLU_119554_0_0_6"/>
<proteinExistence type="predicted"/>
<keyword evidence="3" id="KW-1185">Reference proteome</keyword>
<organism evidence="2 3">
    <name type="scientific">Hahella chejuensis (strain KCTC 2396)</name>
    <dbReference type="NCBI Taxonomy" id="349521"/>
    <lineage>
        <taxon>Bacteria</taxon>
        <taxon>Pseudomonadati</taxon>
        <taxon>Pseudomonadota</taxon>
        <taxon>Gammaproteobacteria</taxon>
        <taxon>Oceanospirillales</taxon>
        <taxon>Hahellaceae</taxon>
        <taxon>Hahella</taxon>
    </lineage>
</organism>
<dbReference type="Pfam" id="PF13673">
    <property type="entry name" value="Acetyltransf_10"/>
    <property type="match status" value="1"/>
</dbReference>
<sequence length="162" mass="18732">MRLGAHNMEIKPYSAIHKQGCLSVFDSNLGKYFAPHEREQFSEFLNSVTQAEDNLYFVVLQEEQLVGCGGLRVHQETVYLSWGMLARTRHKTGLGEQLLRHRLKQATRLHPGKEIMIETSQHTQGFFARYGFEIEKSEIDGFGEGIDKVTMRLDQQMHSNYR</sequence>
<protein>
    <submittedName>
        <fullName evidence="2">Predicted acyltransferase</fullName>
    </submittedName>
</protein>
<accession>Q2SMH0</accession>
<dbReference type="AlphaFoldDB" id="Q2SMH0"/>
<dbReference type="STRING" id="349521.HCH_01285"/>
<evidence type="ECO:0000259" key="1">
    <source>
        <dbReference type="PROSITE" id="PS51186"/>
    </source>
</evidence>
<gene>
    <name evidence="2" type="ordered locus">HCH_01285</name>
</gene>
<dbReference type="InterPro" id="IPR000182">
    <property type="entry name" value="GNAT_dom"/>
</dbReference>
<dbReference type="CDD" id="cd04301">
    <property type="entry name" value="NAT_SF"/>
    <property type="match status" value="1"/>
</dbReference>
<reference evidence="2 3" key="1">
    <citation type="journal article" date="2005" name="Nucleic Acids Res.">
        <title>Genomic blueprint of Hahella chejuensis, a marine microbe producing an algicidal agent.</title>
        <authorList>
            <person name="Jeong H."/>
            <person name="Yim J.H."/>
            <person name="Lee C."/>
            <person name="Choi S.-H."/>
            <person name="Park Y.K."/>
            <person name="Yoon S.H."/>
            <person name="Hur C.-G."/>
            <person name="Kang H.-Y."/>
            <person name="Kim D."/>
            <person name="Lee H.H."/>
            <person name="Park K.H."/>
            <person name="Park S.-H."/>
            <person name="Park H.-S."/>
            <person name="Lee H.K."/>
            <person name="Oh T.K."/>
            <person name="Kim J.F."/>
        </authorList>
    </citation>
    <scope>NUCLEOTIDE SEQUENCE [LARGE SCALE GENOMIC DNA]</scope>
    <source>
        <strain evidence="2 3">KCTC 2396</strain>
    </source>
</reference>
<evidence type="ECO:0000313" key="3">
    <source>
        <dbReference type="Proteomes" id="UP000000238"/>
    </source>
</evidence>
<dbReference type="eggNOG" id="COG0456">
    <property type="taxonomic scope" value="Bacteria"/>
</dbReference>
<dbReference type="PROSITE" id="PS51186">
    <property type="entry name" value="GNAT"/>
    <property type="match status" value="1"/>
</dbReference>